<proteinExistence type="inferred from homology"/>
<feature type="region of interest" description="Interaction with histone H4 N-terminus" evidence="13">
    <location>
        <begin position="50"/>
        <end position="52"/>
    </location>
</feature>
<evidence type="ECO:0000259" key="18">
    <source>
        <dbReference type="Pfam" id="PF21183"/>
    </source>
</evidence>
<keyword evidence="9 11" id="KW-0012">Acyltransferase</keyword>
<evidence type="ECO:0000256" key="14">
    <source>
        <dbReference type="PIRSR" id="PIRSR038084-3"/>
    </source>
</evidence>
<evidence type="ECO:0000259" key="16">
    <source>
        <dbReference type="Pfam" id="PF00583"/>
    </source>
</evidence>
<evidence type="ECO:0000256" key="15">
    <source>
        <dbReference type="SAM" id="MobiDB-lite"/>
    </source>
</evidence>
<sequence length="410" mass="48480">MMDDAATARLKSFIISSNDALEFKLVRSVEDLEDDEATFRPEMSHQVFGDGESIFGYRDLRVKLYYSAGSLETYLGMTYAEKVNKLMYEGVEPDEVLPKFSGKLTAQIHDSLDSFIKSLKKDDTFRPHGEQLHSFSVNDQGDIRHFEVYKADMSYKGFREYHQRLQTFLLWYIDAANFIDIDDDQWHYFNMFEKYVSKDGLPRYATVGFATVYQYYAYPHHTRPRIAQVLILPPFQSMGLGTQLLRAIYREYTGRNEVKDITVEDPSMDFQRLRDYVDAVNCSTLPSFARDRLKEGFNKLMATEAREKFKINSKQSRRVYEILKLRATDLSNENEYREYRLDVKRRLNVPYKREQHDQRKLESSRKNNEKLPNMPIPSTEQRIQILEKEYRLLEEEYKKVVKRLEDAAEL</sequence>
<reference evidence="20" key="1">
    <citation type="submission" date="2025-08" db="UniProtKB">
        <authorList>
            <consortium name="RefSeq"/>
        </authorList>
    </citation>
    <scope>IDENTIFICATION</scope>
</reference>
<dbReference type="KEGG" id="ccin:107266472"/>
<dbReference type="Gene3D" id="3.40.630.30">
    <property type="match status" value="1"/>
</dbReference>
<keyword evidence="8" id="KW-0539">Nucleus</keyword>
<dbReference type="Gene3D" id="1.10.10.390">
    <property type="match status" value="1"/>
</dbReference>
<dbReference type="InterPro" id="IPR000182">
    <property type="entry name" value="GNAT_dom"/>
</dbReference>
<evidence type="ECO:0000256" key="12">
    <source>
        <dbReference type="PIRSR" id="PIRSR038084-1"/>
    </source>
</evidence>
<dbReference type="GO" id="GO:0042393">
    <property type="term" value="F:histone binding"/>
    <property type="evidence" value="ECO:0007669"/>
    <property type="project" value="InterPro"/>
</dbReference>
<evidence type="ECO:0000313" key="20">
    <source>
        <dbReference type="RefSeq" id="XP_015592461.1"/>
    </source>
</evidence>
<comment type="similarity">
    <text evidence="2 11">Belongs to the HAT1 family.</text>
</comment>
<dbReference type="PANTHER" id="PTHR12046">
    <property type="entry name" value="HISTONE ACETYLTRANSFERASE TYPE B CATALYTIC SUBUNIT"/>
    <property type="match status" value="1"/>
</dbReference>
<feature type="domain" description="Histone acetyl transferase HAT1 N-terminal" evidence="17">
    <location>
        <begin position="14"/>
        <end position="174"/>
    </location>
</feature>
<keyword evidence="19" id="KW-1185">Reference proteome</keyword>
<feature type="region of interest" description="Disordered" evidence="15">
    <location>
        <begin position="352"/>
        <end position="378"/>
    </location>
</feature>
<dbReference type="GeneID" id="107266472"/>
<dbReference type="CDD" id="cd04301">
    <property type="entry name" value="NAT_SF"/>
    <property type="match status" value="1"/>
</dbReference>
<accession>A0AAJ7BRE3</accession>
<feature type="site" description="Interaction with histone H4 N-terminus" evidence="14">
    <location>
        <position position="186"/>
    </location>
</feature>
<name>A0AAJ7BRE3_CEPCN</name>
<dbReference type="GO" id="GO:0000781">
    <property type="term" value="C:chromosome, telomeric region"/>
    <property type="evidence" value="ECO:0007669"/>
    <property type="project" value="GOC"/>
</dbReference>
<evidence type="ECO:0000256" key="2">
    <source>
        <dbReference type="ARBA" id="ARBA00010543"/>
    </source>
</evidence>
<feature type="domain" description="Histone acetyltransferase type B catalytic subunit C-terminal" evidence="18">
    <location>
        <begin position="274"/>
        <end position="325"/>
    </location>
</feature>
<keyword evidence="6" id="KW-0227">DNA damage</keyword>
<feature type="compositionally biased region" description="Basic and acidic residues" evidence="15">
    <location>
        <begin position="352"/>
        <end position="369"/>
    </location>
</feature>
<dbReference type="InterPro" id="IPR016181">
    <property type="entry name" value="Acyl_CoA_acyltransferase"/>
</dbReference>
<evidence type="ECO:0000256" key="13">
    <source>
        <dbReference type="PIRSR" id="PIRSR038084-2"/>
    </source>
</evidence>
<organism evidence="19 20">
    <name type="scientific">Cephus cinctus</name>
    <name type="common">Wheat stem sawfly</name>
    <dbReference type="NCBI Taxonomy" id="211228"/>
    <lineage>
        <taxon>Eukaryota</taxon>
        <taxon>Metazoa</taxon>
        <taxon>Ecdysozoa</taxon>
        <taxon>Arthropoda</taxon>
        <taxon>Hexapoda</taxon>
        <taxon>Insecta</taxon>
        <taxon>Pterygota</taxon>
        <taxon>Neoptera</taxon>
        <taxon>Endopterygota</taxon>
        <taxon>Hymenoptera</taxon>
        <taxon>Cephoidea</taxon>
        <taxon>Cephidae</taxon>
        <taxon>Cephus</taxon>
    </lineage>
</organism>
<keyword evidence="5 11" id="KW-0808">Transferase</keyword>
<feature type="region of interest" description="Interaction with histone H4 N-terminus" evidence="13">
    <location>
        <begin position="213"/>
        <end position="215"/>
    </location>
</feature>
<dbReference type="AlphaFoldDB" id="A0AAJ7BRE3"/>
<evidence type="ECO:0000256" key="3">
    <source>
        <dbReference type="ARBA" id="ARBA00013184"/>
    </source>
</evidence>
<evidence type="ECO:0000313" key="19">
    <source>
        <dbReference type="Proteomes" id="UP000694920"/>
    </source>
</evidence>
<protein>
    <recommendedName>
        <fullName evidence="4 11">Histone acetyltransferase type B catalytic subunit</fullName>
        <ecNumber evidence="3 11">2.3.1.48</ecNumber>
    </recommendedName>
</protein>
<evidence type="ECO:0000256" key="10">
    <source>
        <dbReference type="ARBA" id="ARBA00048017"/>
    </source>
</evidence>
<dbReference type="GO" id="GO:0004402">
    <property type="term" value="F:histone acetyltransferase activity"/>
    <property type="evidence" value="ECO:0007669"/>
    <property type="project" value="UniProtKB-UniRule"/>
</dbReference>
<dbReference type="Pfam" id="PF10394">
    <property type="entry name" value="Hat1_N"/>
    <property type="match status" value="1"/>
</dbReference>
<comment type="subcellular location">
    <subcellularLocation>
        <location evidence="1">Nucleus</location>
    </subcellularLocation>
</comment>
<dbReference type="InterPro" id="IPR013523">
    <property type="entry name" value="Hist_AcTrfase_HAT1_C"/>
</dbReference>
<dbReference type="RefSeq" id="XP_015592461.1">
    <property type="nucleotide sequence ID" value="XM_015736975.2"/>
</dbReference>
<dbReference type="Pfam" id="PF00583">
    <property type="entry name" value="Acetyltransf_1"/>
    <property type="match status" value="1"/>
</dbReference>
<dbReference type="GO" id="GO:0006281">
    <property type="term" value="P:DNA repair"/>
    <property type="evidence" value="ECO:0007669"/>
    <property type="project" value="UniProtKB-KW"/>
</dbReference>
<feature type="binding site" evidence="13">
    <location>
        <begin position="236"/>
        <end position="242"/>
    </location>
    <ligand>
        <name>acetyl-CoA</name>
        <dbReference type="ChEBI" id="CHEBI:57288"/>
    </ligand>
</feature>
<keyword evidence="7" id="KW-0234">DNA repair</keyword>
<evidence type="ECO:0000259" key="17">
    <source>
        <dbReference type="Pfam" id="PF10394"/>
    </source>
</evidence>
<dbReference type="GO" id="GO:0005634">
    <property type="term" value="C:nucleus"/>
    <property type="evidence" value="ECO:0007669"/>
    <property type="project" value="UniProtKB-SubCell"/>
</dbReference>
<evidence type="ECO:0000256" key="7">
    <source>
        <dbReference type="ARBA" id="ARBA00023204"/>
    </source>
</evidence>
<evidence type="ECO:0000256" key="9">
    <source>
        <dbReference type="ARBA" id="ARBA00023315"/>
    </source>
</evidence>
<dbReference type="Gene3D" id="3.90.360.10">
    <property type="entry name" value="Histone acetyl transferase 1 (HAT1), N-terminal domain"/>
    <property type="match status" value="1"/>
</dbReference>
<evidence type="ECO:0000256" key="4">
    <source>
        <dbReference type="ARBA" id="ARBA00021268"/>
    </source>
</evidence>
<dbReference type="GO" id="GO:0031509">
    <property type="term" value="P:subtelomeric heterochromatin formation"/>
    <property type="evidence" value="ECO:0007669"/>
    <property type="project" value="InterPro"/>
</dbReference>
<evidence type="ECO:0000256" key="6">
    <source>
        <dbReference type="ARBA" id="ARBA00022763"/>
    </source>
</evidence>
<dbReference type="InterPro" id="IPR017380">
    <property type="entry name" value="Hist_AcTrfase_B-typ_cat-su"/>
</dbReference>
<dbReference type="InterPro" id="IPR019467">
    <property type="entry name" value="Hat1_N"/>
</dbReference>
<evidence type="ECO:0000256" key="1">
    <source>
        <dbReference type="ARBA" id="ARBA00004123"/>
    </source>
</evidence>
<dbReference type="InterPro" id="IPR037113">
    <property type="entry name" value="Hat1_N_sf"/>
</dbReference>
<evidence type="ECO:0000256" key="5">
    <source>
        <dbReference type="ARBA" id="ARBA00022679"/>
    </source>
</evidence>
<dbReference type="EC" id="2.3.1.48" evidence="3 11"/>
<dbReference type="CTD" id="8520"/>
<evidence type="ECO:0000256" key="11">
    <source>
        <dbReference type="PIRNR" id="PIRNR038084"/>
    </source>
</evidence>
<dbReference type="SUPFAM" id="SSF55729">
    <property type="entry name" value="Acyl-CoA N-acyltransferases (Nat)"/>
    <property type="match status" value="1"/>
</dbReference>
<dbReference type="InterPro" id="IPR048776">
    <property type="entry name" value="HAT1_C"/>
</dbReference>
<feature type="domain" description="N-acetyltransferase" evidence="16">
    <location>
        <begin position="206"/>
        <end position="256"/>
    </location>
</feature>
<comment type="catalytic activity">
    <reaction evidence="10 11">
        <text>L-lysyl-[protein] + acetyl-CoA = N(6)-acetyl-L-lysyl-[protein] + CoA + H(+)</text>
        <dbReference type="Rhea" id="RHEA:45948"/>
        <dbReference type="Rhea" id="RHEA-COMP:9752"/>
        <dbReference type="Rhea" id="RHEA-COMP:10731"/>
        <dbReference type="ChEBI" id="CHEBI:15378"/>
        <dbReference type="ChEBI" id="CHEBI:29969"/>
        <dbReference type="ChEBI" id="CHEBI:57287"/>
        <dbReference type="ChEBI" id="CHEBI:57288"/>
        <dbReference type="ChEBI" id="CHEBI:61930"/>
        <dbReference type="EC" id="2.3.1.48"/>
    </reaction>
</comment>
<dbReference type="PIRSF" id="PIRSF038084">
    <property type="entry name" value="HAT-B_cat"/>
    <property type="match status" value="1"/>
</dbReference>
<feature type="active site" description="Proton donor/acceptor" evidence="12">
    <location>
        <position position="264"/>
    </location>
</feature>
<evidence type="ECO:0000256" key="8">
    <source>
        <dbReference type="ARBA" id="ARBA00023242"/>
    </source>
</evidence>
<dbReference type="Pfam" id="PF21183">
    <property type="entry name" value="HAT1_C"/>
    <property type="match status" value="1"/>
</dbReference>
<gene>
    <name evidence="20" type="primary">LOC107266472</name>
</gene>
<dbReference type="Proteomes" id="UP000694920">
    <property type="component" value="Unplaced"/>
</dbReference>